<evidence type="ECO:0000313" key="3">
    <source>
        <dbReference type="Proteomes" id="UP000634136"/>
    </source>
</evidence>
<sequence length="108" mass="12240">MAGVTIRFNNICREANNIATKASVNQHVYNIAIDGLQKTLMNVELALKNMTFEDQFEAEKLEDTSQLLKLILDPPVKNHNGRPKKLKSFLDKKGKGKIKSTKRRSSKQ</sequence>
<accession>A0A834THZ5</accession>
<dbReference type="EMBL" id="JAAIUW010000008">
    <property type="protein sequence ID" value="KAF7821336.1"/>
    <property type="molecule type" value="Genomic_DNA"/>
</dbReference>
<dbReference type="Proteomes" id="UP000634136">
    <property type="component" value="Unassembled WGS sequence"/>
</dbReference>
<organism evidence="2 3">
    <name type="scientific">Senna tora</name>
    <dbReference type="NCBI Taxonomy" id="362788"/>
    <lineage>
        <taxon>Eukaryota</taxon>
        <taxon>Viridiplantae</taxon>
        <taxon>Streptophyta</taxon>
        <taxon>Embryophyta</taxon>
        <taxon>Tracheophyta</taxon>
        <taxon>Spermatophyta</taxon>
        <taxon>Magnoliopsida</taxon>
        <taxon>eudicotyledons</taxon>
        <taxon>Gunneridae</taxon>
        <taxon>Pentapetalae</taxon>
        <taxon>rosids</taxon>
        <taxon>fabids</taxon>
        <taxon>Fabales</taxon>
        <taxon>Fabaceae</taxon>
        <taxon>Caesalpinioideae</taxon>
        <taxon>Cassia clade</taxon>
        <taxon>Senna</taxon>
    </lineage>
</organism>
<feature type="region of interest" description="Disordered" evidence="1">
    <location>
        <begin position="74"/>
        <end position="108"/>
    </location>
</feature>
<proteinExistence type="predicted"/>
<evidence type="ECO:0000313" key="2">
    <source>
        <dbReference type="EMBL" id="KAF7821336.1"/>
    </source>
</evidence>
<dbReference type="OrthoDB" id="1991437at2759"/>
<protein>
    <submittedName>
        <fullName evidence="2">Protein FAR1-RELATED SEQUENCE 5-like</fullName>
    </submittedName>
</protein>
<feature type="compositionally biased region" description="Basic residues" evidence="1">
    <location>
        <begin position="94"/>
        <end position="108"/>
    </location>
</feature>
<dbReference type="AlphaFoldDB" id="A0A834THZ5"/>
<name>A0A834THZ5_9FABA</name>
<keyword evidence="3" id="KW-1185">Reference proteome</keyword>
<gene>
    <name evidence="2" type="ORF">G2W53_026791</name>
</gene>
<evidence type="ECO:0000256" key="1">
    <source>
        <dbReference type="SAM" id="MobiDB-lite"/>
    </source>
</evidence>
<comment type="caution">
    <text evidence="2">The sequence shown here is derived from an EMBL/GenBank/DDBJ whole genome shotgun (WGS) entry which is preliminary data.</text>
</comment>
<reference evidence="2" key="1">
    <citation type="submission" date="2020-09" db="EMBL/GenBank/DDBJ databases">
        <title>Genome-Enabled Discovery of Anthraquinone Biosynthesis in Senna tora.</title>
        <authorList>
            <person name="Kang S.-H."/>
            <person name="Pandey R.P."/>
            <person name="Lee C.-M."/>
            <person name="Sim J.-S."/>
            <person name="Jeong J.-T."/>
            <person name="Choi B.-S."/>
            <person name="Jung M."/>
            <person name="Ginzburg D."/>
            <person name="Zhao K."/>
            <person name="Won S.Y."/>
            <person name="Oh T.-J."/>
            <person name="Yu Y."/>
            <person name="Kim N.-H."/>
            <person name="Lee O.R."/>
            <person name="Lee T.-H."/>
            <person name="Bashyal P."/>
            <person name="Kim T.-S."/>
            <person name="Lee W.-H."/>
            <person name="Kawkins C."/>
            <person name="Kim C.-K."/>
            <person name="Kim J.S."/>
            <person name="Ahn B.O."/>
            <person name="Rhee S.Y."/>
            <person name="Sohng J.K."/>
        </authorList>
    </citation>
    <scope>NUCLEOTIDE SEQUENCE</scope>
    <source>
        <tissue evidence="2">Leaf</tissue>
    </source>
</reference>